<feature type="domain" description="SMP-30/Gluconolactonase/LRE-like region" evidence="3">
    <location>
        <begin position="15"/>
        <end position="249"/>
    </location>
</feature>
<comment type="similarity">
    <text evidence="1">Belongs to the SMP-30/CGR1 family.</text>
</comment>
<comment type="caution">
    <text evidence="4">The sequence shown here is derived from an EMBL/GenBank/DDBJ whole genome shotgun (WGS) entry which is preliminary data.</text>
</comment>
<protein>
    <submittedName>
        <fullName evidence="4">Sugar lactone lactonase YvrE</fullName>
    </submittedName>
</protein>
<dbReference type="SUPFAM" id="SSF63829">
    <property type="entry name" value="Calcium-dependent phosphotriesterase"/>
    <property type="match status" value="1"/>
</dbReference>
<dbReference type="EMBL" id="JAFBCF010000001">
    <property type="protein sequence ID" value="MBM7799106.1"/>
    <property type="molecule type" value="Genomic_DNA"/>
</dbReference>
<reference evidence="4 5" key="1">
    <citation type="submission" date="2021-01" db="EMBL/GenBank/DDBJ databases">
        <title>Sequencing the genomes of 1000 actinobacteria strains.</title>
        <authorList>
            <person name="Klenk H.-P."/>
        </authorList>
    </citation>
    <scope>NUCLEOTIDE SEQUENCE [LARGE SCALE GENOMIC DNA]</scope>
    <source>
        <strain evidence="4 5">DSM 18662</strain>
    </source>
</reference>
<dbReference type="Proteomes" id="UP000704762">
    <property type="component" value="Unassembled WGS sequence"/>
</dbReference>
<organism evidence="4 5">
    <name type="scientific">Microlunatus panaciterrae</name>
    <dbReference type="NCBI Taxonomy" id="400768"/>
    <lineage>
        <taxon>Bacteria</taxon>
        <taxon>Bacillati</taxon>
        <taxon>Actinomycetota</taxon>
        <taxon>Actinomycetes</taxon>
        <taxon>Propionibacteriales</taxon>
        <taxon>Propionibacteriaceae</taxon>
        <taxon>Microlunatus</taxon>
    </lineage>
</organism>
<evidence type="ECO:0000256" key="1">
    <source>
        <dbReference type="ARBA" id="ARBA00008853"/>
    </source>
</evidence>
<accession>A0ABS2RJC2</accession>
<dbReference type="RefSeq" id="WP_338041249.1">
    <property type="nucleotide sequence ID" value="NZ_BAAAQP010000002.1"/>
</dbReference>
<sequence length="278" mass="29757">MSQFMTLVADLALVESPRWHDDRLVFSDWGARQVLSVTPDGQRDVVADVPAMPFCLDRLPDGRLVVTAGQQLLVRAADGRLAPYADLSQLSDKAWNDIVIDRHGNAYVNNVNFDFPGGEFRPGLLAVVTPNGEARLVADGLVFPNGMAISPDGSTLVVAESYASRLTAFDIQADATLSNQRTWAALEQAAPDGICFDAEGAVWFAEVPGQRCVRVAEGGEVLQQLNSELGCFACMLGGPDGRTLFVTAAAWPDAMTPGSRTGRILTATVRVPGAGWPR</sequence>
<evidence type="ECO:0000259" key="3">
    <source>
        <dbReference type="Pfam" id="PF08450"/>
    </source>
</evidence>
<keyword evidence="5" id="KW-1185">Reference proteome</keyword>
<dbReference type="InterPro" id="IPR013658">
    <property type="entry name" value="SGL"/>
</dbReference>
<dbReference type="InterPro" id="IPR051262">
    <property type="entry name" value="SMP-30/CGR1_Lactonase"/>
</dbReference>
<keyword evidence="2" id="KW-0378">Hydrolase</keyword>
<evidence type="ECO:0000256" key="2">
    <source>
        <dbReference type="ARBA" id="ARBA00022801"/>
    </source>
</evidence>
<gene>
    <name evidence="4" type="ORF">JOE57_002027</name>
</gene>
<dbReference type="PRINTS" id="PR01790">
    <property type="entry name" value="SMP30FAMILY"/>
</dbReference>
<evidence type="ECO:0000313" key="5">
    <source>
        <dbReference type="Proteomes" id="UP000704762"/>
    </source>
</evidence>
<dbReference type="InterPro" id="IPR011042">
    <property type="entry name" value="6-blade_b-propeller_TolB-like"/>
</dbReference>
<proteinExistence type="inferred from homology"/>
<dbReference type="PANTHER" id="PTHR47572:SF4">
    <property type="entry name" value="LACTONASE DRP35"/>
    <property type="match status" value="1"/>
</dbReference>
<dbReference type="Pfam" id="PF08450">
    <property type="entry name" value="SGL"/>
    <property type="match status" value="1"/>
</dbReference>
<dbReference type="InterPro" id="IPR005511">
    <property type="entry name" value="SMP-30"/>
</dbReference>
<evidence type="ECO:0000313" key="4">
    <source>
        <dbReference type="EMBL" id="MBM7799106.1"/>
    </source>
</evidence>
<dbReference type="PANTHER" id="PTHR47572">
    <property type="entry name" value="LIPOPROTEIN-RELATED"/>
    <property type="match status" value="1"/>
</dbReference>
<dbReference type="Gene3D" id="2.120.10.30">
    <property type="entry name" value="TolB, C-terminal domain"/>
    <property type="match status" value="1"/>
</dbReference>
<name>A0ABS2RJC2_9ACTN</name>